<sequence length="936" mass="104612">MNSQCTSVGRVSSSLVYQLVPWSDSCLTNSSCGSCARISQASLEYLHSIAQKQNHGSRRVCASRTSSRQGFAGFVLDGPIFTRRRVLLSYEEPCSVVKGVSLSTTTLRGRISHVFKLRSAEGAERSTSEDPSVGSNKVELPLQSFDRKESIKDFQAKTPETVGKFGESLLGNLSTSGGLTGDQREFGGKARPAKLRSPSVNYEEDSESPRRAYNDEASCEENSRDKYRLDQRPGFEESNYESEQSGYDASDNEASETRPGEGMDDFGLENLLDETEEVDYLELVLHANHKFLLEELRADYLATHSTTDGGSLDLRMGNSTKGANTAKKTTSWTRRSGVKSDGTDGEQLHPSHCDLPPDTKVLNDPPEVDNRFPEGTVGKGWGSKIIDAFKQRKDTGPESEGDTFLGNHWSKDEETRTSSAIRFQKNFLKLLKSAQFEGLSAQDLELTAALNSDYLLTLPVAVDWKRASKSNAIIYRRGYAKEQQKGFLLGAKFDYLQSTILREVFKGLTGPLLITGHWFMKVGKAFQSLCKSLIGKLHTWKSLRNDPEGRFLAESLERWVEEPLPLDGENTSEGPTQAEYETDESDTDMPIWKAAQQALPRYEAVLSSVGSRGLLLRRILVRMGLLPSDSISPPVADEDPTAVEPHLRPNFLLRVSMKDIWLPASKTVVGKNVWKRLCSAFSVFFSRVTLQEPAFQELVLLYTDDGLQQSEPSDLQLKMYKTIPLPDLKIVFPSKRLSFRLIDLVRLDLTTFVGLTAFLYNYHFDDFFSSPSAFTLDVIAITALLVFVTRAALGYKQTWDRYQLLVNKTLYEKTLANGFGVVHFLLDASEEQQLKEAILVFVVLSHQYKVDGMSKEQLANACERFLYYRCKEQTQMPVDNAINTLLELGLISIIKSTASSAQRGTEVRFKALNYDEGLAALGKYWESIPSKSTTLR</sequence>
<feature type="compositionally biased region" description="Basic and acidic residues" evidence="1">
    <location>
        <begin position="346"/>
        <end position="357"/>
    </location>
</feature>
<feature type="region of interest" description="Disordered" evidence="1">
    <location>
        <begin position="119"/>
        <end position="141"/>
    </location>
</feature>
<name>A0A176WMW3_MARPO</name>
<accession>A0A176WMW3</accession>
<feature type="region of interest" description="Disordered" evidence="1">
    <location>
        <begin position="166"/>
        <end position="263"/>
    </location>
</feature>
<dbReference type="Proteomes" id="UP000077202">
    <property type="component" value="Unassembled WGS sequence"/>
</dbReference>
<gene>
    <name evidence="2" type="ORF">AXG93_3472s1220</name>
</gene>
<dbReference type="EMBL" id="LVLJ01000398">
    <property type="protein sequence ID" value="OAE34487.1"/>
    <property type="molecule type" value="Genomic_DNA"/>
</dbReference>
<evidence type="ECO:0000256" key="1">
    <source>
        <dbReference type="SAM" id="MobiDB-lite"/>
    </source>
</evidence>
<feature type="region of interest" description="Disordered" evidence="1">
    <location>
        <begin position="312"/>
        <end position="359"/>
    </location>
</feature>
<proteinExistence type="predicted"/>
<comment type="caution">
    <text evidence="2">The sequence shown here is derived from an EMBL/GenBank/DDBJ whole genome shotgun (WGS) entry which is preliminary data.</text>
</comment>
<dbReference type="AlphaFoldDB" id="A0A176WMW3"/>
<feature type="compositionally biased region" description="Polar residues" evidence="1">
    <location>
        <begin position="317"/>
        <end position="334"/>
    </location>
</feature>
<organism evidence="2 3">
    <name type="scientific">Marchantia polymorpha subsp. ruderalis</name>
    <dbReference type="NCBI Taxonomy" id="1480154"/>
    <lineage>
        <taxon>Eukaryota</taxon>
        <taxon>Viridiplantae</taxon>
        <taxon>Streptophyta</taxon>
        <taxon>Embryophyta</taxon>
        <taxon>Marchantiophyta</taxon>
        <taxon>Marchantiopsida</taxon>
        <taxon>Marchantiidae</taxon>
        <taxon>Marchantiales</taxon>
        <taxon>Marchantiaceae</taxon>
        <taxon>Marchantia</taxon>
    </lineage>
</organism>
<dbReference type="InterPro" id="IPR022227">
    <property type="entry name" value="DUF3754"/>
</dbReference>
<dbReference type="PANTHER" id="PTHR33645:SF2">
    <property type="entry name" value="FAMILY PROTEIN, PUTATIVE (DUF3754)-RELATED"/>
    <property type="match status" value="1"/>
</dbReference>
<evidence type="ECO:0000313" key="2">
    <source>
        <dbReference type="EMBL" id="OAE34487.1"/>
    </source>
</evidence>
<feature type="compositionally biased region" description="Basic and acidic residues" evidence="1">
    <location>
        <begin position="119"/>
        <end position="128"/>
    </location>
</feature>
<dbReference type="PANTHER" id="PTHR33645">
    <property type="entry name" value="AMINOPEPTIDASE (DUF3754)"/>
    <property type="match status" value="1"/>
</dbReference>
<feature type="compositionally biased region" description="Basic and acidic residues" evidence="1">
    <location>
        <begin position="221"/>
        <end position="235"/>
    </location>
</feature>
<reference evidence="2" key="1">
    <citation type="submission" date="2016-03" db="EMBL/GenBank/DDBJ databases">
        <title>Mechanisms controlling the formation of the plant cell surface in tip-growing cells are functionally conserved among land plants.</title>
        <authorList>
            <person name="Honkanen S."/>
            <person name="Jones V.A."/>
            <person name="Morieri G."/>
            <person name="Champion C."/>
            <person name="Hetherington A.J."/>
            <person name="Kelly S."/>
            <person name="Saint-Marcoux D."/>
            <person name="Proust H."/>
            <person name="Prescott H."/>
            <person name="Dolan L."/>
        </authorList>
    </citation>
    <scope>NUCLEOTIDE SEQUENCE [LARGE SCALE GENOMIC DNA]</scope>
    <source>
        <tissue evidence="2">Whole gametophyte</tissue>
    </source>
</reference>
<keyword evidence="3" id="KW-1185">Reference proteome</keyword>
<evidence type="ECO:0000313" key="3">
    <source>
        <dbReference type="Proteomes" id="UP000077202"/>
    </source>
</evidence>
<feature type="region of interest" description="Disordered" evidence="1">
    <location>
        <begin position="563"/>
        <end position="586"/>
    </location>
</feature>
<feature type="compositionally biased region" description="Low complexity" evidence="1">
    <location>
        <begin position="168"/>
        <end position="177"/>
    </location>
</feature>
<dbReference type="Pfam" id="PF12576">
    <property type="entry name" value="DUF3754"/>
    <property type="match status" value="1"/>
</dbReference>
<protein>
    <submittedName>
        <fullName evidence="2">Uncharacterized protein</fullName>
    </submittedName>
</protein>